<keyword evidence="3" id="KW-1185">Reference proteome</keyword>
<protein>
    <recommendedName>
        <fullName evidence="1">STAS domain-containing protein</fullName>
    </recommendedName>
</protein>
<name>A0A9W6GXW1_9HYPH</name>
<dbReference type="InterPro" id="IPR036513">
    <property type="entry name" value="STAS_dom_sf"/>
</dbReference>
<reference evidence="2" key="1">
    <citation type="journal article" date="2023" name="Int. J. Syst. Evol. Microbiol.">
        <title>Methylocystis iwaonis sp. nov., a type II methane-oxidizing bacterium from surface soil of a rice paddy field in Japan, and emended description of the genus Methylocystis (ex Whittenbury et al. 1970) Bowman et al. 1993.</title>
        <authorList>
            <person name="Kaise H."/>
            <person name="Sawadogo J.B."/>
            <person name="Alam M.S."/>
            <person name="Ueno C."/>
            <person name="Dianou D."/>
            <person name="Shinjo R."/>
            <person name="Asakawa S."/>
        </authorList>
    </citation>
    <scope>NUCLEOTIDE SEQUENCE</scope>
    <source>
        <strain evidence="2">LMG27198</strain>
    </source>
</reference>
<gene>
    <name evidence="2" type="ORF">LMG27198_39280</name>
</gene>
<proteinExistence type="predicted"/>
<organism evidence="2 3">
    <name type="scientific">Methylocystis echinoides</name>
    <dbReference type="NCBI Taxonomy" id="29468"/>
    <lineage>
        <taxon>Bacteria</taxon>
        <taxon>Pseudomonadati</taxon>
        <taxon>Pseudomonadota</taxon>
        <taxon>Alphaproteobacteria</taxon>
        <taxon>Hyphomicrobiales</taxon>
        <taxon>Methylocystaceae</taxon>
        <taxon>Methylocystis</taxon>
    </lineage>
</organism>
<dbReference type="SUPFAM" id="SSF52091">
    <property type="entry name" value="SpoIIaa-like"/>
    <property type="match status" value="1"/>
</dbReference>
<dbReference type="Proteomes" id="UP001144323">
    <property type="component" value="Unassembled WGS sequence"/>
</dbReference>
<evidence type="ECO:0000313" key="3">
    <source>
        <dbReference type="Proteomes" id="UP001144323"/>
    </source>
</evidence>
<evidence type="ECO:0000259" key="1">
    <source>
        <dbReference type="PROSITE" id="PS50801"/>
    </source>
</evidence>
<feature type="domain" description="STAS" evidence="1">
    <location>
        <begin position="1"/>
        <end position="94"/>
    </location>
</feature>
<dbReference type="CDD" id="cd07043">
    <property type="entry name" value="STAS_anti-anti-sigma_factors"/>
    <property type="match status" value="1"/>
</dbReference>
<dbReference type="EMBL" id="BSEC01000001">
    <property type="protein sequence ID" value="GLI94936.1"/>
    <property type="molecule type" value="Genomic_DNA"/>
</dbReference>
<dbReference type="Gene3D" id="3.30.750.24">
    <property type="entry name" value="STAS domain"/>
    <property type="match status" value="1"/>
</dbReference>
<dbReference type="PROSITE" id="PS50801">
    <property type="entry name" value="STAS"/>
    <property type="match status" value="1"/>
</dbReference>
<sequence>MQIVKIKQDMDAAAMASMKSEFEVLAASPKGIRLDLEKVEFIDSSGVGGIVFLFKRLRERSLDLSLINVDGQPLRLMQELRLGFLIKDIGGDLA</sequence>
<dbReference type="Pfam" id="PF01740">
    <property type="entry name" value="STAS"/>
    <property type="match status" value="1"/>
</dbReference>
<evidence type="ECO:0000313" key="2">
    <source>
        <dbReference type="EMBL" id="GLI94936.1"/>
    </source>
</evidence>
<dbReference type="RefSeq" id="WP_281805237.1">
    <property type="nucleotide sequence ID" value="NZ_BSEC01000001.1"/>
</dbReference>
<accession>A0A9W6GXW1</accession>
<comment type="caution">
    <text evidence="2">The sequence shown here is derived from an EMBL/GenBank/DDBJ whole genome shotgun (WGS) entry which is preliminary data.</text>
</comment>
<dbReference type="InterPro" id="IPR002645">
    <property type="entry name" value="STAS_dom"/>
</dbReference>
<dbReference type="AlphaFoldDB" id="A0A9W6GXW1"/>